<evidence type="ECO:0008006" key="19">
    <source>
        <dbReference type="Google" id="ProtNLM"/>
    </source>
</evidence>
<evidence type="ECO:0000256" key="11">
    <source>
        <dbReference type="ARBA" id="ARBA00023286"/>
    </source>
</evidence>
<feature type="signal peptide" evidence="14">
    <location>
        <begin position="1"/>
        <end position="23"/>
    </location>
</feature>
<keyword evidence="12" id="KW-0407">Ion channel</keyword>
<sequence length="528" mass="59169">MLRMRGAVAVSFLFLGCYFVVCAEFPVAVTASLIADVRAHLYSGCVYILHSYFGYDKELAAVWSAAAGLLNIGVLHVQHLIYEGYDSCPSPLYVVLNRDLLILSEVSAAGKFSGARWLVFLHSVSELSLLDVPFDCEFLAAQWDGEVARLNDVYRISPRVSLQVRYFGDWSLSSRRNWPSVGLYRRRTSLDGHVIRTVILEDETYVSLDRMDNEVVLGGYIGHIWSELETEMNFKSNFCKSIDGGTGSEKNGTWDGMVGMLVRDEAEVGASSFLMTVKRMEVVDYTYSIDEAGTNVYIKRPKEYSLSWNVPMAPFSFWLWFCVMVAMGLLSLILPLACNIQRHHGNRNERAFGFRDSWLCTLGIFCQQGHNETPRSCAGRVVYLTSHMCAIVLLAGYAGNYISYLSAGRPLVMPFTSLSEMLDDGSYRLGVIAKSAQLNFFDKATDSLFKEVYEKLILPDIHNLPSDYVDAFKRVCESKYAFMSSANVMRRFTANLSCSVIALPRATIPGVIAMTTAKKFPYLGLINH</sequence>
<dbReference type="PROSITE" id="PS51257">
    <property type="entry name" value="PROKAR_LIPOPROTEIN"/>
    <property type="match status" value="1"/>
</dbReference>
<dbReference type="PANTHER" id="PTHR42643">
    <property type="entry name" value="IONOTROPIC RECEPTOR 20A-RELATED"/>
    <property type="match status" value="1"/>
</dbReference>
<evidence type="ECO:0000256" key="9">
    <source>
        <dbReference type="ARBA" id="ARBA00023170"/>
    </source>
</evidence>
<evidence type="ECO:0000256" key="6">
    <source>
        <dbReference type="ARBA" id="ARBA00022989"/>
    </source>
</evidence>
<evidence type="ECO:0000259" key="16">
    <source>
        <dbReference type="Pfam" id="PF10613"/>
    </source>
</evidence>
<evidence type="ECO:0000256" key="4">
    <source>
        <dbReference type="ARBA" id="ARBA00022475"/>
    </source>
</evidence>
<organism evidence="17 18">
    <name type="scientific">Zootermopsis nevadensis</name>
    <name type="common">Dampwood termite</name>
    <dbReference type="NCBI Taxonomy" id="136037"/>
    <lineage>
        <taxon>Eukaryota</taxon>
        <taxon>Metazoa</taxon>
        <taxon>Ecdysozoa</taxon>
        <taxon>Arthropoda</taxon>
        <taxon>Hexapoda</taxon>
        <taxon>Insecta</taxon>
        <taxon>Pterygota</taxon>
        <taxon>Neoptera</taxon>
        <taxon>Polyneoptera</taxon>
        <taxon>Dictyoptera</taxon>
        <taxon>Blattodea</taxon>
        <taxon>Blattoidea</taxon>
        <taxon>Termitoidae</taxon>
        <taxon>Termopsidae</taxon>
        <taxon>Zootermopsis</taxon>
    </lineage>
</organism>
<evidence type="ECO:0000256" key="10">
    <source>
        <dbReference type="ARBA" id="ARBA00023180"/>
    </source>
</evidence>
<evidence type="ECO:0000256" key="5">
    <source>
        <dbReference type="ARBA" id="ARBA00022692"/>
    </source>
</evidence>
<keyword evidence="10" id="KW-0325">Glycoprotein</keyword>
<evidence type="ECO:0000256" key="3">
    <source>
        <dbReference type="ARBA" id="ARBA00022448"/>
    </source>
</evidence>
<dbReference type="GO" id="GO:0015276">
    <property type="term" value="F:ligand-gated monoatomic ion channel activity"/>
    <property type="evidence" value="ECO:0007669"/>
    <property type="project" value="InterPro"/>
</dbReference>
<dbReference type="InterPro" id="IPR052192">
    <property type="entry name" value="Insect_Ionotropic_Sensory_Rcpt"/>
</dbReference>
<keyword evidence="3" id="KW-0813">Transport</keyword>
<keyword evidence="5 13" id="KW-0812">Transmembrane</keyword>
<dbReference type="Pfam" id="PF10613">
    <property type="entry name" value="Lig_chan-Glu_bd"/>
    <property type="match status" value="1"/>
</dbReference>
<keyword evidence="6 13" id="KW-1133">Transmembrane helix</keyword>
<evidence type="ECO:0000256" key="1">
    <source>
        <dbReference type="ARBA" id="ARBA00004651"/>
    </source>
</evidence>
<dbReference type="GO" id="GO:0050906">
    <property type="term" value="P:detection of stimulus involved in sensory perception"/>
    <property type="evidence" value="ECO:0007669"/>
    <property type="project" value="UniProtKB-ARBA"/>
</dbReference>
<comment type="subcellular location">
    <subcellularLocation>
        <location evidence="1">Cell membrane</location>
        <topology evidence="1">Multi-pass membrane protein</topology>
    </subcellularLocation>
</comment>
<dbReference type="Gene3D" id="3.40.190.10">
    <property type="entry name" value="Periplasmic binding protein-like II"/>
    <property type="match status" value="1"/>
</dbReference>
<dbReference type="GO" id="GO:0005886">
    <property type="term" value="C:plasma membrane"/>
    <property type="evidence" value="ECO:0007669"/>
    <property type="project" value="UniProtKB-SubCell"/>
</dbReference>
<dbReference type="InParanoid" id="A0A067R483"/>
<dbReference type="OMA" id="SWQTITR"/>
<evidence type="ECO:0000256" key="12">
    <source>
        <dbReference type="ARBA" id="ARBA00023303"/>
    </source>
</evidence>
<keyword evidence="11" id="KW-1071">Ligand-gated ion channel</keyword>
<dbReference type="Pfam" id="PF00060">
    <property type="entry name" value="Lig_chan"/>
    <property type="match status" value="1"/>
</dbReference>
<keyword evidence="7" id="KW-0406">Ion transport</keyword>
<feature type="transmembrane region" description="Helical" evidence="13">
    <location>
        <begin position="317"/>
        <end position="340"/>
    </location>
</feature>
<evidence type="ECO:0000256" key="7">
    <source>
        <dbReference type="ARBA" id="ARBA00023065"/>
    </source>
</evidence>
<name>A0A067R483_ZOONE</name>
<dbReference type="AlphaFoldDB" id="A0A067R483"/>
<evidence type="ECO:0000256" key="13">
    <source>
        <dbReference type="SAM" id="Phobius"/>
    </source>
</evidence>
<keyword evidence="14" id="KW-0732">Signal</keyword>
<protein>
    <recommendedName>
        <fullName evidence="19">Ionotropic glutamate receptor L-glutamate and glycine-binding domain-containing protein</fullName>
    </recommendedName>
</protein>
<feature type="chain" id="PRO_5001648006" description="Ionotropic glutamate receptor L-glutamate and glycine-binding domain-containing protein" evidence="14">
    <location>
        <begin position="24"/>
        <end position="528"/>
    </location>
</feature>
<evidence type="ECO:0000313" key="17">
    <source>
        <dbReference type="EMBL" id="KDR12770.1"/>
    </source>
</evidence>
<reference evidence="17 18" key="1">
    <citation type="journal article" date="2014" name="Nat. Commun.">
        <title>Molecular traces of alternative social organization in a termite genome.</title>
        <authorList>
            <person name="Terrapon N."/>
            <person name="Li C."/>
            <person name="Robertson H.M."/>
            <person name="Ji L."/>
            <person name="Meng X."/>
            <person name="Booth W."/>
            <person name="Chen Z."/>
            <person name="Childers C.P."/>
            <person name="Glastad K.M."/>
            <person name="Gokhale K."/>
            <person name="Gowin J."/>
            <person name="Gronenberg W."/>
            <person name="Hermansen R.A."/>
            <person name="Hu H."/>
            <person name="Hunt B.G."/>
            <person name="Huylmans A.K."/>
            <person name="Khalil S.M."/>
            <person name="Mitchell R.D."/>
            <person name="Munoz-Torres M.C."/>
            <person name="Mustard J.A."/>
            <person name="Pan H."/>
            <person name="Reese J.T."/>
            <person name="Scharf M.E."/>
            <person name="Sun F."/>
            <person name="Vogel H."/>
            <person name="Xiao J."/>
            <person name="Yang W."/>
            <person name="Yang Z."/>
            <person name="Yang Z."/>
            <person name="Zhou J."/>
            <person name="Zhu J."/>
            <person name="Brent C.S."/>
            <person name="Elsik C.G."/>
            <person name="Goodisman M.A."/>
            <person name="Liberles D.A."/>
            <person name="Roe R.M."/>
            <person name="Vargo E.L."/>
            <person name="Vilcinskas A."/>
            <person name="Wang J."/>
            <person name="Bornberg-Bauer E."/>
            <person name="Korb J."/>
            <person name="Zhang G."/>
            <person name="Liebig J."/>
        </authorList>
    </citation>
    <scope>NUCLEOTIDE SEQUENCE [LARGE SCALE GENOMIC DNA]</scope>
    <source>
        <tissue evidence="17">Whole organism</tissue>
    </source>
</reference>
<dbReference type="EMBL" id="KK852991">
    <property type="protein sequence ID" value="KDR12770.1"/>
    <property type="molecule type" value="Genomic_DNA"/>
</dbReference>
<keyword evidence="18" id="KW-1185">Reference proteome</keyword>
<accession>A0A067R483</accession>
<feature type="domain" description="Ionotropic glutamate receptor C-terminal" evidence="15">
    <location>
        <begin position="319"/>
        <end position="421"/>
    </location>
</feature>
<evidence type="ECO:0000259" key="15">
    <source>
        <dbReference type="Pfam" id="PF00060"/>
    </source>
</evidence>
<evidence type="ECO:0000256" key="8">
    <source>
        <dbReference type="ARBA" id="ARBA00023136"/>
    </source>
</evidence>
<dbReference type="Gene3D" id="1.10.287.70">
    <property type="match status" value="1"/>
</dbReference>
<dbReference type="eggNOG" id="KOG1054">
    <property type="taxonomic scope" value="Eukaryota"/>
</dbReference>
<dbReference type="PANTHER" id="PTHR42643:SF30">
    <property type="entry name" value="IONOTROPIC RECEPTOR 40A-RELATED"/>
    <property type="match status" value="1"/>
</dbReference>
<evidence type="ECO:0000256" key="14">
    <source>
        <dbReference type="SAM" id="SignalP"/>
    </source>
</evidence>
<evidence type="ECO:0000313" key="18">
    <source>
        <dbReference type="Proteomes" id="UP000027135"/>
    </source>
</evidence>
<gene>
    <name evidence="17" type="ORF">L798_13018</name>
</gene>
<keyword evidence="8 13" id="KW-0472">Membrane</keyword>
<evidence type="ECO:0000256" key="2">
    <source>
        <dbReference type="ARBA" id="ARBA00008685"/>
    </source>
</evidence>
<feature type="non-terminal residue" evidence="17">
    <location>
        <position position="528"/>
    </location>
</feature>
<comment type="similarity">
    <text evidence="2">Belongs to the glutamate-gated ion channel (TC 1.A.10.1) family.</text>
</comment>
<dbReference type="InterPro" id="IPR019594">
    <property type="entry name" value="Glu/Gly-bd"/>
</dbReference>
<keyword evidence="9" id="KW-0675">Receptor</keyword>
<feature type="domain" description="Ionotropic glutamate receptor L-glutamate and glycine-binding" evidence="16">
    <location>
        <begin position="199"/>
        <end position="301"/>
    </location>
</feature>
<keyword evidence="4" id="KW-1003">Cell membrane</keyword>
<dbReference type="Proteomes" id="UP000027135">
    <property type="component" value="Unassembled WGS sequence"/>
</dbReference>
<proteinExistence type="inferred from homology"/>
<dbReference type="InterPro" id="IPR001320">
    <property type="entry name" value="Iontro_rcpt_C"/>
</dbReference>
<dbReference type="SUPFAM" id="SSF53850">
    <property type="entry name" value="Periplasmic binding protein-like II"/>
    <property type="match status" value="1"/>
</dbReference>